<dbReference type="InterPro" id="IPR052520">
    <property type="entry name" value="ATL_DNA_repair"/>
</dbReference>
<evidence type="ECO:0000313" key="8">
    <source>
        <dbReference type="EMBL" id="OGD96801.1"/>
    </source>
</evidence>
<evidence type="ECO:0000256" key="4">
    <source>
        <dbReference type="ARBA" id="ARBA00022763"/>
    </source>
</evidence>
<dbReference type="CDD" id="cd06445">
    <property type="entry name" value="ATase"/>
    <property type="match status" value="1"/>
</dbReference>
<comment type="catalytic activity">
    <reaction evidence="1">
        <text>a 4-O-methyl-thymidine in DNA + L-cysteinyl-[protein] = a thymidine in DNA + S-methyl-L-cysteinyl-[protein]</text>
        <dbReference type="Rhea" id="RHEA:53428"/>
        <dbReference type="Rhea" id="RHEA-COMP:10131"/>
        <dbReference type="Rhea" id="RHEA-COMP:10132"/>
        <dbReference type="Rhea" id="RHEA-COMP:13555"/>
        <dbReference type="Rhea" id="RHEA-COMP:13556"/>
        <dbReference type="ChEBI" id="CHEBI:29950"/>
        <dbReference type="ChEBI" id="CHEBI:82612"/>
        <dbReference type="ChEBI" id="CHEBI:137386"/>
        <dbReference type="ChEBI" id="CHEBI:137387"/>
        <dbReference type="EC" id="2.1.1.63"/>
    </reaction>
</comment>
<feature type="domain" description="Methylated-DNA-[protein]-cysteine S-methyltransferase DNA binding" evidence="7">
    <location>
        <begin position="8"/>
        <end position="46"/>
    </location>
</feature>
<accession>A0A1F5GY55</accession>
<comment type="caution">
    <text evidence="8">The sequence shown here is derived from an EMBL/GenBank/DDBJ whole genome shotgun (WGS) entry which is preliminary data.</text>
</comment>
<evidence type="ECO:0000256" key="5">
    <source>
        <dbReference type="ARBA" id="ARBA00023204"/>
    </source>
</evidence>
<organism evidence="8 9">
    <name type="scientific">Candidatus Curtissbacteria bacterium RIFCSPHIGHO2_12_FULL_38_9b</name>
    <dbReference type="NCBI Taxonomy" id="1797720"/>
    <lineage>
        <taxon>Bacteria</taxon>
        <taxon>Candidatus Curtissiibacteriota</taxon>
    </lineage>
</organism>
<dbReference type="GO" id="GO:0006281">
    <property type="term" value="P:DNA repair"/>
    <property type="evidence" value="ECO:0007669"/>
    <property type="project" value="UniProtKB-KW"/>
</dbReference>
<dbReference type="GO" id="GO:0003908">
    <property type="term" value="F:methylated-DNA-[protein]-cysteine S-methyltransferase activity"/>
    <property type="evidence" value="ECO:0007669"/>
    <property type="project" value="UniProtKB-EC"/>
</dbReference>
<dbReference type="InterPro" id="IPR014048">
    <property type="entry name" value="MethylDNA_cys_MeTrfase_DNA-bd"/>
</dbReference>
<dbReference type="InterPro" id="IPR001497">
    <property type="entry name" value="MethylDNA_cys_MeTrfase_AS"/>
</dbReference>
<evidence type="ECO:0000256" key="2">
    <source>
        <dbReference type="ARBA" id="ARBA00022603"/>
    </source>
</evidence>
<dbReference type="PANTHER" id="PTHR42942:SF1">
    <property type="entry name" value="ALKYLTRANSFERASE-LIKE PROTEIN 1"/>
    <property type="match status" value="1"/>
</dbReference>
<dbReference type="AlphaFoldDB" id="A0A1F5GY55"/>
<evidence type="ECO:0000313" key="9">
    <source>
        <dbReference type="Proteomes" id="UP000176666"/>
    </source>
</evidence>
<keyword evidence="3" id="KW-0808">Transferase</keyword>
<evidence type="ECO:0000259" key="7">
    <source>
        <dbReference type="Pfam" id="PF01035"/>
    </source>
</evidence>
<dbReference type="Pfam" id="PF01035">
    <property type="entry name" value="DNA_binding_1"/>
    <property type="match status" value="2"/>
</dbReference>
<dbReference type="PANTHER" id="PTHR42942">
    <property type="entry name" value="6-O-METHYLGUANINE DNA METHYLTRANSFERASE"/>
    <property type="match status" value="1"/>
</dbReference>
<evidence type="ECO:0000256" key="1">
    <source>
        <dbReference type="ARBA" id="ARBA00001286"/>
    </source>
</evidence>
<dbReference type="SUPFAM" id="SSF46767">
    <property type="entry name" value="Methylated DNA-protein cysteine methyltransferase, C-terminal domain"/>
    <property type="match status" value="2"/>
</dbReference>
<dbReference type="InterPro" id="IPR036388">
    <property type="entry name" value="WH-like_DNA-bd_sf"/>
</dbReference>
<protein>
    <recommendedName>
        <fullName evidence="7">Methylated-DNA-[protein]-cysteine S-methyltransferase DNA binding domain-containing protein</fullName>
    </recommendedName>
</protein>
<feature type="domain" description="Methylated-DNA-[protein]-cysteine S-methyltransferase DNA binding" evidence="7">
    <location>
        <begin position="71"/>
        <end position="120"/>
    </location>
</feature>
<reference evidence="8 9" key="1">
    <citation type="journal article" date="2016" name="Nat. Commun.">
        <title>Thousands of microbial genomes shed light on interconnected biogeochemical processes in an aquifer system.</title>
        <authorList>
            <person name="Anantharaman K."/>
            <person name="Brown C.T."/>
            <person name="Hug L.A."/>
            <person name="Sharon I."/>
            <person name="Castelle C.J."/>
            <person name="Probst A.J."/>
            <person name="Thomas B.C."/>
            <person name="Singh A."/>
            <person name="Wilkins M.J."/>
            <person name="Karaoz U."/>
            <person name="Brodie E.L."/>
            <person name="Williams K.H."/>
            <person name="Hubbard S.S."/>
            <person name="Banfield J.F."/>
        </authorList>
    </citation>
    <scope>NUCLEOTIDE SEQUENCE [LARGE SCALE GENOMIC DNA]</scope>
</reference>
<keyword evidence="4" id="KW-0227">DNA damage</keyword>
<keyword evidence="5" id="KW-0234">DNA repair</keyword>
<dbReference type="GO" id="GO:0032259">
    <property type="term" value="P:methylation"/>
    <property type="evidence" value="ECO:0007669"/>
    <property type="project" value="UniProtKB-KW"/>
</dbReference>
<keyword evidence="2" id="KW-0489">Methyltransferase</keyword>
<dbReference type="PROSITE" id="PS00374">
    <property type="entry name" value="MGMT"/>
    <property type="match status" value="1"/>
</dbReference>
<evidence type="ECO:0000256" key="6">
    <source>
        <dbReference type="ARBA" id="ARBA00049348"/>
    </source>
</evidence>
<sequence>MIKSNPLNFKDQVYKLVKQIPQGKVMTYRDIALALGRLNLSRQVGWPRTELFPCRGLRPRPRGAFMQGKAFLARAVGNALHKNSDPSVPCHRVVDRNGRLAPNFGFGGAKEQRKYLLAEKIKFRDKMHVDLSKSLWK</sequence>
<dbReference type="Proteomes" id="UP000176666">
    <property type="component" value="Unassembled WGS sequence"/>
</dbReference>
<dbReference type="Gene3D" id="1.10.10.10">
    <property type="entry name" value="Winged helix-like DNA-binding domain superfamily/Winged helix DNA-binding domain"/>
    <property type="match status" value="1"/>
</dbReference>
<proteinExistence type="predicted"/>
<dbReference type="EMBL" id="MFBJ01000016">
    <property type="protein sequence ID" value="OGD96801.1"/>
    <property type="molecule type" value="Genomic_DNA"/>
</dbReference>
<evidence type="ECO:0000256" key="3">
    <source>
        <dbReference type="ARBA" id="ARBA00022679"/>
    </source>
</evidence>
<dbReference type="InterPro" id="IPR036217">
    <property type="entry name" value="MethylDNA_cys_MeTrfase_DNAb"/>
</dbReference>
<name>A0A1F5GY55_9BACT</name>
<comment type="catalytic activity">
    <reaction evidence="6">
        <text>a 6-O-methyl-2'-deoxyguanosine in DNA + L-cysteinyl-[protein] = S-methyl-L-cysteinyl-[protein] + a 2'-deoxyguanosine in DNA</text>
        <dbReference type="Rhea" id="RHEA:24000"/>
        <dbReference type="Rhea" id="RHEA-COMP:10131"/>
        <dbReference type="Rhea" id="RHEA-COMP:10132"/>
        <dbReference type="Rhea" id="RHEA-COMP:11367"/>
        <dbReference type="Rhea" id="RHEA-COMP:11368"/>
        <dbReference type="ChEBI" id="CHEBI:29950"/>
        <dbReference type="ChEBI" id="CHEBI:82612"/>
        <dbReference type="ChEBI" id="CHEBI:85445"/>
        <dbReference type="ChEBI" id="CHEBI:85448"/>
        <dbReference type="EC" id="2.1.1.63"/>
    </reaction>
</comment>
<gene>
    <name evidence="8" type="ORF">A3F02_00240</name>
</gene>